<organism evidence="1 2">
    <name type="scientific">Leucogyrophana mollusca</name>
    <dbReference type="NCBI Taxonomy" id="85980"/>
    <lineage>
        <taxon>Eukaryota</taxon>
        <taxon>Fungi</taxon>
        <taxon>Dikarya</taxon>
        <taxon>Basidiomycota</taxon>
        <taxon>Agaricomycotina</taxon>
        <taxon>Agaricomycetes</taxon>
        <taxon>Agaricomycetidae</taxon>
        <taxon>Boletales</taxon>
        <taxon>Boletales incertae sedis</taxon>
        <taxon>Leucogyrophana</taxon>
    </lineage>
</organism>
<sequence>MHLFTLINVSALKVTRTEAQQTAQGAAYRVQEEGKEEGKDAEKDAAEVDDHAAVLDPYQRQRRSCRTQVGKLSVVASLPPAETSLPPAEASAVDAKAGADAKPGEGPLDAKLRENDGAFRRFGAHPTLTNRADTQILDRLRTPFEARQAK</sequence>
<keyword evidence="2" id="KW-1185">Reference proteome</keyword>
<gene>
    <name evidence="1" type="ORF">BV22DRAFT_1134674</name>
</gene>
<accession>A0ACB8AXS9</accession>
<evidence type="ECO:0000313" key="1">
    <source>
        <dbReference type="EMBL" id="KAH7918330.1"/>
    </source>
</evidence>
<protein>
    <submittedName>
        <fullName evidence="1">Uncharacterized protein</fullName>
    </submittedName>
</protein>
<name>A0ACB8AXS9_9AGAM</name>
<evidence type="ECO:0000313" key="2">
    <source>
        <dbReference type="Proteomes" id="UP000790709"/>
    </source>
</evidence>
<dbReference type="EMBL" id="MU266805">
    <property type="protein sequence ID" value="KAH7918330.1"/>
    <property type="molecule type" value="Genomic_DNA"/>
</dbReference>
<reference evidence="1" key="1">
    <citation type="journal article" date="2021" name="New Phytol.">
        <title>Evolutionary innovations through gain and loss of genes in the ectomycorrhizal Boletales.</title>
        <authorList>
            <person name="Wu G."/>
            <person name="Miyauchi S."/>
            <person name="Morin E."/>
            <person name="Kuo A."/>
            <person name="Drula E."/>
            <person name="Varga T."/>
            <person name="Kohler A."/>
            <person name="Feng B."/>
            <person name="Cao Y."/>
            <person name="Lipzen A."/>
            <person name="Daum C."/>
            <person name="Hundley H."/>
            <person name="Pangilinan J."/>
            <person name="Johnson J."/>
            <person name="Barry K."/>
            <person name="LaButti K."/>
            <person name="Ng V."/>
            <person name="Ahrendt S."/>
            <person name="Min B."/>
            <person name="Choi I.G."/>
            <person name="Park H."/>
            <person name="Plett J.M."/>
            <person name="Magnuson J."/>
            <person name="Spatafora J.W."/>
            <person name="Nagy L.G."/>
            <person name="Henrissat B."/>
            <person name="Grigoriev I.V."/>
            <person name="Yang Z.L."/>
            <person name="Xu J."/>
            <person name="Martin F.M."/>
        </authorList>
    </citation>
    <scope>NUCLEOTIDE SEQUENCE</scope>
    <source>
        <strain evidence="1">KUC20120723A-06</strain>
    </source>
</reference>
<comment type="caution">
    <text evidence="1">The sequence shown here is derived from an EMBL/GenBank/DDBJ whole genome shotgun (WGS) entry which is preliminary data.</text>
</comment>
<proteinExistence type="predicted"/>
<dbReference type="Proteomes" id="UP000790709">
    <property type="component" value="Unassembled WGS sequence"/>
</dbReference>